<dbReference type="InterPro" id="IPR018699">
    <property type="entry name" value="DUF2203"/>
</dbReference>
<keyword evidence="2" id="KW-0131">Cell cycle</keyword>
<dbReference type="HOGENOM" id="CLU_137908_0_0_9"/>
<keyword evidence="1" id="KW-0175">Coiled coil</keyword>
<dbReference type="PIRSF" id="PIRSF016498">
    <property type="entry name" value="UCP016498"/>
    <property type="match status" value="1"/>
</dbReference>
<dbReference type="RefSeq" id="WP_014650586.1">
    <property type="nucleotide sequence ID" value="NC_017672.3"/>
</dbReference>
<dbReference type="Pfam" id="PF09969">
    <property type="entry name" value="DUF2203"/>
    <property type="match status" value="1"/>
</dbReference>
<gene>
    <name evidence="2" type="ORF">B2K_13430</name>
</gene>
<protein>
    <submittedName>
        <fullName evidence="2">Cell division protein DivIVA</fullName>
    </submittedName>
</protein>
<dbReference type="KEGG" id="pmw:B2K_13430"/>
<accession>I0BH61</accession>
<evidence type="ECO:0000256" key="1">
    <source>
        <dbReference type="SAM" id="Coils"/>
    </source>
</evidence>
<name>I0BH61_9BACL</name>
<dbReference type="EMBL" id="CP003422">
    <property type="protein sequence ID" value="AFH61708.1"/>
    <property type="molecule type" value="Genomic_DNA"/>
</dbReference>
<evidence type="ECO:0000313" key="3">
    <source>
        <dbReference type="Proteomes" id="UP000007392"/>
    </source>
</evidence>
<proteinExistence type="predicted"/>
<dbReference type="AlphaFoldDB" id="I0BH61"/>
<dbReference type="Proteomes" id="UP000007392">
    <property type="component" value="Chromosome"/>
</dbReference>
<feature type="coiled-coil region" evidence="1">
    <location>
        <begin position="8"/>
        <end position="49"/>
    </location>
</feature>
<dbReference type="OrthoDB" id="9802910at2"/>
<dbReference type="GO" id="GO:0051301">
    <property type="term" value="P:cell division"/>
    <property type="evidence" value="ECO:0007669"/>
    <property type="project" value="UniProtKB-KW"/>
</dbReference>
<organism evidence="2 3">
    <name type="scientific">Paenibacillus mucilaginosus K02</name>
    <dbReference type="NCBI Taxonomy" id="997761"/>
    <lineage>
        <taxon>Bacteria</taxon>
        <taxon>Bacillati</taxon>
        <taxon>Bacillota</taxon>
        <taxon>Bacilli</taxon>
        <taxon>Bacillales</taxon>
        <taxon>Paenibacillaceae</taxon>
        <taxon>Paenibacillus</taxon>
    </lineage>
</organism>
<keyword evidence="2" id="KW-0132">Cell division</keyword>
<sequence length="137" mass="15887">MNNRRFTLEEANAMLPRLREDLAKLQELVKQFEGLYQELKQAKAEYLLQPAGQEGGDPFFEMEGRLDFLRIEAELFIENFTRQGVLLKMIKPGLIDFPAVVDGEEVLICWKEGEERITHYHGWHDGFAGRKPFPGAY</sequence>
<reference evidence="2 3" key="1">
    <citation type="submission" date="2013-06" db="EMBL/GenBank/DDBJ databases">
        <title>Complete genome sequence of Paenibacillus mucilaginosus K02.</title>
        <authorList>
            <person name="Xiao B."/>
            <person name="Sun L."/>
            <person name="Xiao L."/>
            <person name="Lian B."/>
        </authorList>
    </citation>
    <scope>NUCLEOTIDE SEQUENCE [LARGE SCALE GENOMIC DNA]</scope>
    <source>
        <strain evidence="2 3">K02</strain>
    </source>
</reference>
<evidence type="ECO:0000313" key="2">
    <source>
        <dbReference type="EMBL" id="AFH61708.1"/>
    </source>
</evidence>
<dbReference type="PATRIC" id="fig|997761.3.peg.2635"/>